<evidence type="ECO:0000313" key="1">
    <source>
        <dbReference type="EMBL" id="SVD59493.1"/>
    </source>
</evidence>
<dbReference type="EMBL" id="UINC01160698">
    <property type="protein sequence ID" value="SVD59493.1"/>
    <property type="molecule type" value="Genomic_DNA"/>
</dbReference>
<gene>
    <name evidence="1" type="ORF">METZ01_LOCUS412347</name>
</gene>
<dbReference type="AlphaFoldDB" id="A0A382WL46"/>
<feature type="non-terminal residue" evidence="1">
    <location>
        <position position="204"/>
    </location>
</feature>
<dbReference type="InterPro" id="IPR015915">
    <property type="entry name" value="Kelch-typ_b-propeller"/>
</dbReference>
<accession>A0A382WL46</accession>
<name>A0A382WL46_9ZZZZ</name>
<sequence>MSDSGIAPDWVCVTEAAGWQPRDSQGEFVYRDHMWVLGGWFTPHTPNPRDVWKSPDGKNWTRTVEEAPWDHGDLPASMVFQDKMWLMGGRILPGTVVSNRVWSSIDGAQWTLETDAAGWCPRVSPSFVVFKDRMWVMGGVEDFYQNNDETLKNDVWSTADGKAWHLEVDHAPWSKRAHAQAVVFDDKIWIMGGGHWKPDTVPPN</sequence>
<dbReference type="SUPFAM" id="SSF117281">
    <property type="entry name" value="Kelch motif"/>
    <property type="match status" value="1"/>
</dbReference>
<evidence type="ECO:0008006" key="2">
    <source>
        <dbReference type="Google" id="ProtNLM"/>
    </source>
</evidence>
<reference evidence="1" key="1">
    <citation type="submission" date="2018-05" db="EMBL/GenBank/DDBJ databases">
        <authorList>
            <person name="Lanie J.A."/>
            <person name="Ng W.-L."/>
            <person name="Kazmierczak K.M."/>
            <person name="Andrzejewski T.M."/>
            <person name="Davidsen T.M."/>
            <person name="Wayne K.J."/>
            <person name="Tettelin H."/>
            <person name="Glass J.I."/>
            <person name="Rusch D."/>
            <person name="Podicherti R."/>
            <person name="Tsui H.-C.T."/>
            <person name="Winkler M.E."/>
        </authorList>
    </citation>
    <scope>NUCLEOTIDE SEQUENCE</scope>
</reference>
<protein>
    <recommendedName>
        <fullName evidence="2">Galactose oxidase</fullName>
    </recommendedName>
</protein>
<proteinExistence type="predicted"/>
<dbReference type="Gene3D" id="2.120.10.80">
    <property type="entry name" value="Kelch-type beta propeller"/>
    <property type="match status" value="1"/>
</dbReference>
<organism evidence="1">
    <name type="scientific">marine metagenome</name>
    <dbReference type="NCBI Taxonomy" id="408172"/>
    <lineage>
        <taxon>unclassified sequences</taxon>
        <taxon>metagenomes</taxon>
        <taxon>ecological metagenomes</taxon>
    </lineage>
</organism>